<keyword evidence="1" id="KW-0479">Metal-binding</keyword>
<dbReference type="InterPro" id="IPR018527">
    <property type="entry name" value="Rubredoxin_Fe_BS"/>
</dbReference>
<dbReference type="PROSITE" id="PS00202">
    <property type="entry name" value="RUBREDOXIN"/>
    <property type="match status" value="1"/>
</dbReference>
<dbReference type="GO" id="GO:0046872">
    <property type="term" value="F:metal ion binding"/>
    <property type="evidence" value="ECO:0007669"/>
    <property type="project" value="UniProtKB-KW"/>
</dbReference>
<proteinExistence type="predicted"/>
<evidence type="ECO:0000313" key="2">
    <source>
        <dbReference type="EMBL" id="GBB95491.1"/>
    </source>
</evidence>
<accession>A0A2Z6REY5</accession>
<organism evidence="2 3">
    <name type="scientific">Rhizophagus clarus</name>
    <dbReference type="NCBI Taxonomy" id="94130"/>
    <lineage>
        <taxon>Eukaryota</taxon>
        <taxon>Fungi</taxon>
        <taxon>Fungi incertae sedis</taxon>
        <taxon>Mucoromycota</taxon>
        <taxon>Glomeromycotina</taxon>
        <taxon>Glomeromycetes</taxon>
        <taxon>Glomerales</taxon>
        <taxon>Glomeraceae</taxon>
        <taxon>Rhizophagus</taxon>
    </lineage>
</organism>
<dbReference type="EMBL" id="BEXD01001724">
    <property type="protein sequence ID" value="GBB95491.1"/>
    <property type="molecule type" value="Genomic_DNA"/>
</dbReference>
<dbReference type="STRING" id="94130.A0A2Z6REY5"/>
<evidence type="ECO:0000313" key="3">
    <source>
        <dbReference type="Proteomes" id="UP000247702"/>
    </source>
</evidence>
<gene>
    <name evidence="2" type="ORF">RclHR1_02550003</name>
</gene>
<evidence type="ECO:0000256" key="1">
    <source>
        <dbReference type="ARBA" id="ARBA00022723"/>
    </source>
</evidence>
<dbReference type="Proteomes" id="UP000247702">
    <property type="component" value="Unassembled WGS sequence"/>
</dbReference>
<protein>
    <recommendedName>
        <fullName evidence="4">RNase H type-1 domain-containing protein</fullName>
    </recommendedName>
</protein>
<keyword evidence="3" id="KW-1185">Reference proteome</keyword>
<sequence>MVVPYRSKNLHVEMFKVAAHTDCDGNNYVDRLAKSAHIDQDRFINFIELLQTSKYFRYGITSPLKLTYENLSKWLVILKAWKNLLIYIGIPNIEKEIPTIEQMKKSFLELYDGWKCPSCGLEDETFDHVWTCDEHRSLLLKIKNNTIDLLLSLLFEYNPDITDYSALLTLNIWTISIDPDNFTFVDLIKGFIPLELTQILNLWIPRKQLLLVIIEIRQYIYEQTFKEIWIRRCSFIKEFERSLGITKKKKLTLKNLRPFNNILNSDRELKHKFDALDSIRNNIYFGKNIIEFYSNLTS</sequence>
<comment type="caution">
    <text evidence="2">The sequence shown here is derived from an EMBL/GenBank/DDBJ whole genome shotgun (WGS) entry which is preliminary data.</text>
</comment>
<evidence type="ECO:0008006" key="4">
    <source>
        <dbReference type="Google" id="ProtNLM"/>
    </source>
</evidence>
<dbReference type="AlphaFoldDB" id="A0A2Z6REY5"/>
<reference evidence="2 3" key="1">
    <citation type="submission" date="2017-11" db="EMBL/GenBank/DDBJ databases">
        <title>The genome of Rhizophagus clarus HR1 reveals common genetic basis of auxotrophy among arbuscular mycorrhizal fungi.</title>
        <authorList>
            <person name="Kobayashi Y."/>
        </authorList>
    </citation>
    <scope>NUCLEOTIDE SEQUENCE [LARGE SCALE GENOMIC DNA]</scope>
    <source>
        <strain evidence="2 3">HR1</strain>
    </source>
</reference>
<name>A0A2Z6REY5_9GLOM</name>